<protein>
    <submittedName>
        <fullName evidence="1">Uncharacterized protein</fullName>
    </submittedName>
</protein>
<dbReference type="EMBL" id="PGGM01000005">
    <property type="protein sequence ID" value="PSH63916.1"/>
    <property type="molecule type" value="Genomic_DNA"/>
</dbReference>
<dbReference type="Proteomes" id="UP000241764">
    <property type="component" value="Unassembled WGS sequence"/>
</dbReference>
<sequence length="60" mass="7047">MKIFLLIRGLEMWLRNGLTQSDRDPANDWYRDPLSHPALEAMELDELADLPFDPQAVHRQ</sequence>
<keyword evidence="2" id="KW-1185">Reference proteome</keyword>
<proteinExistence type="predicted"/>
<gene>
    <name evidence="1" type="ORF">CU103_12725</name>
</gene>
<accession>A0A2P7BBS9</accession>
<organism evidence="1 2">
    <name type="scientific">Phyllobacterium sophorae</name>
    <dbReference type="NCBI Taxonomy" id="1520277"/>
    <lineage>
        <taxon>Bacteria</taxon>
        <taxon>Pseudomonadati</taxon>
        <taxon>Pseudomonadota</taxon>
        <taxon>Alphaproteobacteria</taxon>
        <taxon>Hyphomicrobiales</taxon>
        <taxon>Phyllobacteriaceae</taxon>
        <taxon>Phyllobacterium</taxon>
    </lineage>
</organism>
<comment type="caution">
    <text evidence="1">The sequence shown here is derived from an EMBL/GenBank/DDBJ whole genome shotgun (WGS) entry which is preliminary data.</text>
</comment>
<evidence type="ECO:0000313" key="2">
    <source>
        <dbReference type="Proteomes" id="UP000241764"/>
    </source>
</evidence>
<evidence type="ECO:0000313" key="1">
    <source>
        <dbReference type="EMBL" id="PSH63916.1"/>
    </source>
</evidence>
<dbReference type="AlphaFoldDB" id="A0A2P7BBS9"/>
<dbReference type="RefSeq" id="WP_106664312.1">
    <property type="nucleotide sequence ID" value="NZ_PGGM01000005.1"/>
</dbReference>
<reference evidence="2" key="1">
    <citation type="submission" date="2017-11" db="EMBL/GenBank/DDBJ databases">
        <authorList>
            <person name="Kuznetsova I."/>
            <person name="Sazanova A."/>
            <person name="Chirak E."/>
            <person name="Safronova V."/>
            <person name="Willems A."/>
        </authorList>
    </citation>
    <scope>NUCLEOTIDE SEQUENCE [LARGE SCALE GENOMIC DNA]</scope>
    <source>
        <strain evidence="2">CCBAU 03422</strain>
    </source>
</reference>
<dbReference type="OrthoDB" id="8398417at2"/>
<name>A0A2P7BBS9_9HYPH</name>